<protein>
    <recommendedName>
        <fullName evidence="4">TAXI family TRAP transporter solute-binding subunit</fullName>
    </recommendedName>
</protein>
<dbReference type="RefSeq" id="WP_167995116.1">
    <property type="nucleotide sequence ID" value="NZ_JAATJL010000001.1"/>
</dbReference>
<dbReference type="InterPro" id="IPR011852">
    <property type="entry name" value="TRAP_TAXI"/>
</dbReference>
<organism evidence="2 3">
    <name type="scientific">Arthrobacter pigmenti</name>
    <dbReference type="NCBI Taxonomy" id="271432"/>
    <lineage>
        <taxon>Bacteria</taxon>
        <taxon>Bacillati</taxon>
        <taxon>Actinomycetota</taxon>
        <taxon>Actinomycetes</taxon>
        <taxon>Micrococcales</taxon>
        <taxon>Micrococcaceae</taxon>
        <taxon>Arthrobacter</taxon>
    </lineage>
</organism>
<dbReference type="PANTHER" id="PTHR42941:SF1">
    <property type="entry name" value="SLL1037 PROTEIN"/>
    <property type="match status" value="1"/>
</dbReference>
<feature type="signal peptide" evidence="1">
    <location>
        <begin position="1"/>
        <end position="29"/>
    </location>
</feature>
<evidence type="ECO:0000313" key="2">
    <source>
        <dbReference type="EMBL" id="NJC23786.1"/>
    </source>
</evidence>
<evidence type="ECO:0000256" key="1">
    <source>
        <dbReference type="SAM" id="SignalP"/>
    </source>
</evidence>
<dbReference type="NCBIfam" id="TIGR02122">
    <property type="entry name" value="TRAP_TAXI"/>
    <property type="match status" value="1"/>
</dbReference>
<dbReference type="PANTHER" id="PTHR42941">
    <property type="entry name" value="SLL1037 PROTEIN"/>
    <property type="match status" value="1"/>
</dbReference>
<gene>
    <name evidence="2" type="ORF">BJ994_002862</name>
</gene>
<dbReference type="Proteomes" id="UP000547458">
    <property type="component" value="Unassembled WGS sequence"/>
</dbReference>
<dbReference type="AlphaFoldDB" id="A0A846RXS7"/>
<sequence length="333" mass="35253">MSRSSTFAKLGALPLSVLLISGCTSGSTADGGEGRINLSYGGASQGGAAYQISTAYAEILNSELENVQVDVEVTGGGADNVALLSAGEIEIGHGNSGVGSEAFNGTGDYEGDPLEGLTSWLPLYEYPFQVVVPEDSPIESIPDLAGADIGVNVQGSGGEVTSDQVFSSLGLNRDEHYTPHFLDYPEAASALSLGQIDATVFSSGAPTPQLTELMATMDVRIIEFSAEELDKVNEDYSWLTRGEIPAGTYPDIEEDIPTVYAATINYLSADLPDDLVYNMTKAIWENRDRLANAHATQKNLDGGLIERATLPIMPLHPGARSYLEEEGIIPAQK</sequence>
<dbReference type="CDD" id="cd13520">
    <property type="entry name" value="PBP2_TAXI_TRAP"/>
    <property type="match status" value="1"/>
</dbReference>
<dbReference type="PROSITE" id="PS51257">
    <property type="entry name" value="PROKAR_LIPOPROTEIN"/>
    <property type="match status" value="1"/>
</dbReference>
<dbReference type="Gene3D" id="3.40.190.10">
    <property type="entry name" value="Periplasmic binding protein-like II"/>
    <property type="match status" value="2"/>
</dbReference>
<proteinExistence type="predicted"/>
<dbReference type="SUPFAM" id="SSF53850">
    <property type="entry name" value="Periplasmic binding protein-like II"/>
    <property type="match status" value="1"/>
</dbReference>
<feature type="chain" id="PRO_5032671509" description="TAXI family TRAP transporter solute-binding subunit" evidence="1">
    <location>
        <begin position="30"/>
        <end position="333"/>
    </location>
</feature>
<dbReference type="Pfam" id="PF16868">
    <property type="entry name" value="NMT1_3"/>
    <property type="match status" value="1"/>
</dbReference>
<reference evidence="2 3" key="1">
    <citation type="submission" date="2020-03" db="EMBL/GenBank/DDBJ databases">
        <title>Sequencing the genomes of 1000 actinobacteria strains.</title>
        <authorList>
            <person name="Klenk H.-P."/>
        </authorList>
    </citation>
    <scope>NUCLEOTIDE SEQUENCE [LARGE SCALE GENOMIC DNA]</scope>
    <source>
        <strain evidence="2 3">DSM 16403</strain>
    </source>
</reference>
<name>A0A846RXS7_9MICC</name>
<keyword evidence="3" id="KW-1185">Reference proteome</keyword>
<evidence type="ECO:0000313" key="3">
    <source>
        <dbReference type="Proteomes" id="UP000547458"/>
    </source>
</evidence>
<evidence type="ECO:0008006" key="4">
    <source>
        <dbReference type="Google" id="ProtNLM"/>
    </source>
</evidence>
<dbReference type="EMBL" id="JAATJL010000001">
    <property type="protein sequence ID" value="NJC23786.1"/>
    <property type="molecule type" value="Genomic_DNA"/>
</dbReference>
<comment type="caution">
    <text evidence="2">The sequence shown here is derived from an EMBL/GenBank/DDBJ whole genome shotgun (WGS) entry which is preliminary data.</text>
</comment>
<keyword evidence="1" id="KW-0732">Signal</keyword>
<accession>A0A846RXS7</accession>